<organism evidence="6 7">
    <name type="scientific">Paraconexibacter antarcticus</name>
    <dbReference type="NCBI Taxonomy" id="2949664"/>
    <lineage>
        <taxon>Bacteria</taxon>
        <taxon>Bacillati</taxon>
        <taxon>Actinomycetota</taxon>
        <taxon>Thermoleophilia</taxon>
        <taxon>Solirubrobacterales</taxon>
        <taxon>Paraconexibacteraceae</taxon>
        <taxon>Paraconexibacter</taxon>
    </lineage>
</organism>
<dbReference type="PANTHER" id="PTHR43790:SF9">
    <property type="entry name" value="GALACTOFURANOSE TRANSPORTER ATP-BINDING PROTEIN YTFR"/>
    <property type="match status" value="1"/>
</dbReference>
<feature type="domain" description="ABC transporter" evidence="5">
    <location>
        <begin position="15"/>
        <end position="250"/>
    </location>
</feature>
<evidence type="ECO:0000256" key="3">
    <source>
        <dbReference type="ARBA" id="ARBA00022741"/>
    </source>
</evidence>
<sequence>MSPLAESAVATAPWIVCRAVEKHYAGVRALAGADLDLRPGEVHGLIGPNGAGKSTLVKVLTGVVQRDGGEVLVDGEEVHLRTPVDASERGLILMPQEIAIVPAASVIDNINLGAEPTRRGLRWDAQCRREAAAALAVLDLDIDPEANAGTLSAAHQRMLMMARAVHRKARLLILDEPTAGLATHEAELVGGAVRRLAGGELTIVFVSHHLSEVAKLSDRVSCVREGRVVETLERDELSKDRLVELLTGVPRGVAIPAAAETAEAVPAAAAAAGGGLELRGAGGARTRGVDLHAPRGQVTGITGLLGSGVTELVGFLVGAQAPADGEVVLGGEPLALRSPADALRRSIGYLPGDRTKAAFATMSIRSNVSIGALDSWFGRFGLLRNAKEESGVAAALSVLSVEGDAQRPISVLSGGNQQRALVARLLAADARILVLDEPTVGVDVRARAELWGAVRELAHDRVVVVASSEPDELVALCDRVVCIRDGRVAAVLEGDRVTEAAIAGAIA</sequence>
<proteinExistence type="predicted"/>
<evidence type="ECO:0000256" key="4">
    <source>
        <dbReference type="ARBA" id="ARBA00022840"/>
    </source>
</evidence>
<dbReference type="RefSeq" id="WP_254569083.1">
    <property type="nucleotide sequence ID" value="NZ_CP098502.1"/>
</dbReference>
<dbReference type="Proteomes" id="UP001056035">
    <property type="component" value="Chromosome"/>
</dbReference>
<dbReference type="InterPro" id="IPR003593">
    <property type="entry name" value="AAA+_ATPase"/>
</dbReference>
<dbReference type="InterPro" id="IPR003439">
    <property type="entry name" value="ABC_transporter-like_ATP-bd"/>
</dbReference>
<dbReference type="PANTHER" id="PTHR43790">
    <property type="entry name" value="CARBOHYDRATE TRANSPORT ATP-BINDING PROTEIN MG119-RELATED"/>
    <property type="match status" value="1"/>
</dbReference>
<feature type="domain" description="ABC transporter" evidence="5">
    <location>
        <begin position="259"/>
        <end position="506"/>
    </location>
</feature>
<accession>A0ABY5DKS6</accession>
<evidence type="ECO:0000313" key="6">
    <source>
        <dbReference type="EMBL" id="UTI62345.1"/>
    </source>
</evidence>
<keyword evidence="2" id="KW-0677">Repeat</keyword>
<keyword evidence="3" id="KW-0547">Nucleotide-binding</keyword>
<name>A0ABY5DKS6_9ACTN</name>
<dbReference type="InterPro" id="IPR050107">
    <property type="entry name" value="ABC_carbohydrate_import_ATPase"/>
</dbReference>
<dbReference type="InterPro" id="IPR027417">
    <property type="entry name" value="P-loop_NTPase"/>
</dbReference>
<protein>
    <submittedName>
        <fullName evidence="6">Sugar ABC transporter ATP-binding protein</fullName>
    </submittedName>
</protein>
<keyword evidence="4 6" id="KW-0067">ATP-binding</keyword>
<dbReference type="InterPro" id="IPR017871">
    <property type="entry name" value="ABC_transporter-like_CS"/>
</dbReference>
<keyword evidence="1" id="KW-0813">Transport</keyword>
<dbReference type="SMART" id="SM00382">
    <property type="entry name" value="AAA"/>
    <property type="match status" value="2"/>
</dbReference>
<evidence type="ECO:0000259" key="5">
    <source>
        <dbReference type="PROSITE" id="PS50893"/>
    </source>
</evidence>
<dbReference type="Gene3D" id="3.40.50.300">
    <property type="entry name" value="P-loop containing nucleotide triphosphate hydrolases"/>
    <property type="match status" value="2"/>
</dbReference>
<gene>
    <name evidence="6" type="ORF">NBH00_13335</name>
</gene>
<dbReference type="SUPFAM" id="SSF52540">
    <property type="entry name" value="P-loop containing nucleoside triphosphate hydrolases"/>
    <property type="match status" value="2"/>
</dbReference>
<dbReference type="Pfam" id="PF00005">
    <property type="entry name" value="ABC_tran"/>
    <property type="match status" value="2"/>
</dbReference>
<evidence type="ECO:0000256" key="2">
    <source>
        <dbReference type="ARBA" id="ARBA00022737"/>
    </source>
</evidence>
<dbReference type="CDD" id="cd03215">
    <property type="entry name" value="ABC_Carb_Monos_II"/>
    <property type="match status" value="1"/>
</dbReference>
<evidence type="ECO:0000313" key="7">
    <source>
        <dbReference type="Proteomes" id="UP001056035"/>
    </source>
</evidence>
<evidence type="ECO:0000256" key="1">
    <source>
        <dbReference type="ARBA" id="ARBA00022448"/>
    </source>
</evidence>
<dbReference type="PROSITE" id="PS50893">
    <property type="entry name" value="ABC_TRANSPORTER_2"/>
    <property type="match status" value="2"/>
</dbReference>
<dbReference type="PROSITE" id="PS00211">
    <property type="entry name" value="ABC_TRANSPORTER_1"/>
    <property type="match status" value="1"/>
</dbReference>
<dbReference type="EMBL" id="CP098502">
    <property type="protein sequence ID" value="UTI62345.1"/>
    <property type="molecule type" value="Genomic_DNA"/>
</dbReference>
<reference evidence="6 7" key="1">
    <citation type="submission" date="2022-06" db="EMBL/GenBank/DDBJ databases">
        <title>Paraconexibacter antarcticus.</title>
        <authorList>
            <person name="Kim C.S."/>
        </authorList>
    </citation>
    <scope>NUCLEOTIDE SEQUENCE [LARGE SCALE GENOMIC DNA]</scope>
    <source>
        <strain evidence="6 7">02-257</strain>
    </source>
</reference>
<dbReference type="CDD" id="cd03216">
    <property type="entry name" value="ABC_Carb_Monos_I"/>
    <property type="match status" value="1"/>
</dbReference>
<dbReference type="GO" id="GO:0005524">
    <property type="term" value="F:ATP binding"/>
    <property type="evidence" value="ECO:0007669"/>
    <property type="project" value="UniProtKB-KW"/>
</dbReference>
<keyword evidence="7" id="KW-1185">Reference proteome</keyword>